<dbReference type="OrthoDB" id="3260668at2"/>
<protein>
    <recommendedName>
        <fullName evidence="4">DUF4190 domain-containing protein</fullName>
    </recommendedName>
</protein>
<proteinExistence type="predicted"/>
<reference evidence="2 3" key="1">
    <citation type="submission" date="2016-12" db="EMBL/GenBank/DDBJ databases">
        <title>Genomic comparison of strains in the 'Actinomyces naeslundii' group.</title>
        <authorList>
            <person name="Mughal S.R."/>
            <person name="Do T."/>
            <person name="Gilbert S.C."/>
            <person name="Witherden E.A."/>
            <person name="Didelot X."/>
            <person name="Beighton D."/>
        </authorList>
    </citation>
    <scope>NUCLEOTIDE SEQUENCE [LARGE SCALE GENOMIC DNA]</scope>
    <source>
        <strain evidence="2 3">P6N</strain>
    </source>
</reference>
<feature type="transmembrane region" description="Helical" evidence="1">
    <location>
        <begin position="110"/>
        <end position="135"/>
    </location>
</feature>
<accession>A0A1Q8VQF5</accession>
<gene>
    <name evidence="2" type="ORF">BKH28_04075</name>
</gene>
<evidence type="ECO:0000313" key="2">
    <source>
        <dbReference type="EMBL" id="OLO50321.1"/>
    </source>
</evidence>
<dbReference type="EMBL" id="MSKL01000008">
    <property type="protein sequence ID" value="OLO50321.1"/>
    <property type="molecule type" value="Genomic_DNA"/>
</dbReference>
<keyword evidence="1" id="KW-1133">Transmembrane helix</keyword>
<keyword evidence="1" id="KW-0472">Membrane</keyword>
<dbReference type="AlphaFoldDB" id="A0A1Q8VQF5"/>
<dbReference type="Proteomes" id="UP000186394">
    <property type="component" value="Unassembled WGS sequence"/>
</dbReference>
<evidence type="ECO:0008006" key="4">
    <source>
        <dbReference type="Google" id="ProtNLM"/>
    </source>
</evidence>
<comment type="caution">
    <text evidence="2">The sequence shown here is derived from an EMBL/GenBank/DDBJ whole genome shotgun (WGS) entry which is preliminary data.</text>
</comment>
<organism evidence="2 3">
    <name type="scientific">Actinomyces oris</name>
    <dbReference type="NCBI Taxonomy" id="544580"/>
    <lineage>
        <taxon>Bacteria</taxon>
        <taxon>Bacillati</taxon>
        <taxon>Actinomycetota</taxon>
        <taxon>Actinomycetes</taxon>
        <taxon>Actinomycetales</taxon>
        <taxon>Actinomycetaceae</taxon>
        <taxon>Actinomyces</taxon>
    </lineage>
</organism>
<feature type="transmembrane region" description="Helical" evidence="1">
    <location>
        <begin position="63"/>
        <end position="89"/>
    </location>
</feature>
<keyword evidence="1" id="KW-0812">Transmembrane</keyword>
<evidence type="ECO:0000256" key="1">
    <source>
        <dbReference type="SAM" id="Phobius"/>
    </source>
</evidence>
<name>A0A1Q8VQF5_9ACTO</name>
<sequence length="138" mass="14652">MAPYPEAGRQPDSQVYGPPYHQQYPYPSYPSAPYGPYPPYGPGASWGAFYDPRRHEANTLGGWALGLGIASIFMNCLYLGAVPGVPAIIVGINGMRAADEGRASNKGLSIAGVVMGAIGSVISACFFMLFVMVIFNDL</sequence>
<evidence type="ECO:0000313" key="3">
    <source>
        <dbReference type="Proteomes" id="UP000186394"/>
    </source>
</evidence>